<feature type="non-terminal residue" evidence="1">
    <location>
        <position position="1"/>
    </location>
</feature>
<keyword evidence="2" id="KW-1185">Reference proteome</keyword>
<dbReference type="Proteomes" id="UP000593563">
    <property type="component" value="Unassembled WGS sequence"/>
</dbReference>
<accession>A0A6L5B8R0</accession>
<reference evidence="1" key="1">
    <citation type="submission" date="2020-01" db="EMBL/GenBank/DDBJ databases">
        <title>The Celery Genome Sequence Reveals Sequential Paleo-tetraploidization, Resistance Gene Elimination, Karyotype Evolution, and Functional Innovation in Apiales.</title>
        <authorList>
            <person name="Song X."/>
        </authorList>
    </citation>
    <scope>NUCLEOTIDE SEQUENCE</scope>
    <source>
        <tissue evidence="1">Leaf</tissue>
    </source>
</reference>
<dbReference type="EMBL" id="WRXP01002086">
    <property type="protein sequence ID" value="KAF1001908.1"/>
    <property type="molecule type" value="Genomic_DNA"/>
</dbReference>
<feature type="non-terminal residue" evidence="1">
    <location>
        <position position="111"/>
    </location>
</feature>
<proteinExistence type="predicted"/>
<gene>
    <name evidence="1" type="ORF">AG4045_023027</name>
</gene>
<comment type="caution">
    <text evidence="1">The sequence shown here is derived from an EMBL/GenBank/DDBJ whole genome shotgun (WGS) entry which is preliminary data.</text>
</comment>
<dbReference type="AlphaFoldDB" id="A0A6L5B8R0"/>
<evidence type="ECO:0000313" key="1">
    <source>
        <dbReference type="EMBL" id="KAF1001908.1"/>
    </source>
</evidence>
<sequence>KAYLLEQKVLLSLMLTDLVLMREILLDRLLKTADEDTEKLLRKLCDRINSIEVSLPKIKVRYDILKQKFMSGADLCLLSLISISICWRGCFRVKRNVQLSSVMLGEALSLA</sequence>
<protein>
    <submittedName>
        <fullName evidence="1">Uncharacterized protein</fullName>
    </submittedName>
</protein>
<organism evidence="1 2">
    <name type="scientific">Apium graveolens</name>
    <name type="common">Celery</name>
    <dbReference type="NCBI Taxonomy" id="4045"/>
    <lineage>
        <taxon>Eukaryota</taxon>
        <taxon>Viridiplantae</taxon>
        <taxon>Streptophyta</taxon>
        <taxon>Embryophyta</taxon>
        <taxon>Tracheophyta</taxon>
        <taxon>Spermatophyta</taxon>
        <taxon>Magnoliopsida</taxon>
        <taxon>eudicotyledons</taxon>
        <taxon>Gunneridae</taxon>
        <taxon>Pentapetalae</taxon>
        <taxon>asterids</taxon>
        <taxon>campanulids</taxon>
        <taxon>Apiales</taxon>
        <taxon>Apiaceae</taxon>
        <taxon>Apioideae</taxon>
        <taxon>apioid superclade</taxon>
        <taxon>Apieae</taxon>
        <taxon>Apium</taxon>
    </lineage>
</organism>
<name>A0A6L5B8R0_APIGR</name>
<evidence type="ECO:0000313" key="2">
    <source>
        <dbReference type="Proteomes" id="UP000593563"/>
    </source>
</evidence>